<dbReference type="AlphaFoldDB" id="A0A2T5KDJ3"/>
<dbReference type="Proteomes" id="UP000244060">
    <property type="component" value="Unassembled WGS sequence"/>
</dbReference>
<evidence type="ECO:0000313" key="2">
    <source>
        <dbReference type="EMBL" id="PTR20456.1"/>
    </source>
</evidence>
<organism evidence="2 3">
    <name type="scientific">Cereibacter azotoformans</name>
    <dbReference type="NCBI Taxonomy" id="43057"/>
    <lineage>
        <taxon>Bacteria</taxon>
        <taxon>Pseudomonadati</taxon>
        <taxon>Pseudomonadota</taxon>
        <taxon>Alphaproteobacteria</taxon>
        <taxon>Rhodobacterales</taxon>
        <taxon>Paracoccaceae</taxon>
        <taxon>Cereibacter</taxon>
    </lineage>
</organism>
<dbReference type="EMBL" id="QAOT01000002">
    <property type="protein sequence ID" value="PTR20456.1"/>
    <property type="molecule type" value="Genomic_DNA"/>
</dbReference>
<accession>A0A2T5KDJ3</accession>
<keyword evidence="1" id="KW-1133">Transmembrane helix</keyword>
<name>A0A2T5KDJ3_9RHOB</name>
<gene>
    <name evidence="2" type="ORF">C8J28_102221</name>
</gene>
<evidence type="ECO:0000256" key="1">
    <source>
        <dbReference type="SAM" id="Phobius"/>
    </source>
</evidence>
<evidence type="ECO:0000313" key="3">
    <source>
        <dbReference type="Proteomes" id="UP000244060"/>
    </source>
</evidence>
<sequence>MDILRPDQILTLGLFLGLLGLLWLVVKLKAPGISRFASGGRLRVAEAAALGPQERAVLLAVDGREFLILTSRGAAPTVLPLEARP</sequence>
<comment type="caution">
    <text evidence="2">The sequence shown here is derived from an EMBL/GenBank/DDBJ whole genome shotgun (WGS) entry which is preliminary data.</text>
</comment>
<keyword evidence="2" id="KW-0969">Cilium</keyword>
<keyword evidence="3" id="KW-1185">Reference proteome</keyword>
<keyword evidence="1" id="KW-0812">Transmembrane</keyword>
<keyword evidence="2" id="KW-0966">Cell projection</keyword>
<reference evidence="2 3" key="1">
    <citation type="submission" date="2018-04" db="EMBL/GenBank/DDBJ databases">
        <title>Genomic Encyclopedia of Type Strains, Phase III (KMG-III): the genomes of soil and plant-associated and newly described type strains.</title>
        <authorList>
            <person name="Whitman W."/>
        </authorList>
    </citation>
    <scope>NUCLEOTIDE SEQUENCE [LARGE SCALE GENOMIC DNA]</scope>
    <source>
        <strain evidence="2 3">KA25</strain>
    </source>
</reference>
<keyword evidence="1" id="KW-0472">Membrane</keyword>
<proteinExistence type="predicted"/>
<keyword evidence="2" id="KW-0282">Flagellum</keyword>
<dbReference type="RefSeq" id="WP_101342208.1">
    <property type="nucleotide sequence ID" value="NZ_CP090021.1"/>
</dbReference>
<feature type="transmembrane region" description="Helical" evidence="1">
    <location>
        <begin position="6"/>
        <end position="26"/>
    </location>
</feature>
<protein>
    <submittedName>
        <fullName evidence="2">Flagellar protein FliO/FliZ</fullName>
    </submittedName>
</protein>